<dbReference type="EMBL" id="CP095061">
    <property type="protein sequence ID" value="UOQ65923.1"/>
    <property type="molecule type" value="Genomic_DNA"/>
</dbReference>
<evidence type="ECO:0000313" key="2">
    <source>
        <dbReference type="Proteomes" id="UP000830401"/>
    </source>
</evidence>
<accession>A0ABY4G4W7</accession>
<gene>
    <name evidence="1" type="ORF">MUN86_20785</name>
</gene>
<evidence type="ECO:0008006" key="3">
    <source>
        <dbReference type="Google" id="ProtNLM"/>
    </source>
</evidence>
<protein>
    <recommendedName>
        <fullName evidence="3">STAS domain-containing protein</fullName>
    </recommendedName>
</protein>
<dbReference type="InterPro" id="IPR036513">
    <property type="entry name" value="STAS_dom_sf"/>
</dbReference>
<evidence type="ECO:0000313" key="1">
    <source>
        <dbReference type="EMBL" id="UOQ65923.1"/>
    </source>
</evidence>
<dbReference type="Proteomes" id="UP000830401">
    <property type="component" value="Chromosome"/>
</dbReference>
<name>A0ABY4G4W7_9BACT</name>
<dbReference type="SUPFAM" id="SSF52091">
    <property type="entry name" value="SpoIIaa-like"/>
    <property type="match status" value="1"/>
</dbReference>
<dbReference type="RefSeq" id="WP_245119904.1">
    <property type="nucleotide sequence ID" value="NZ_CP095061.1"/>
</dbReference>
<sequence length="123" mass="14229">MMNVYREILPDSYLLILTDEQHIIEPEALQRALQRARDSGKINVWVDCSEFHHPSEDIIQLIGDFCVRLRHQHMQLILCHLEHETQQAVLQLPASSQPTILATLLDASLYCRNLQASRQRFAA</sequence>
<keyword evidence="2" id="KW-1185">Reference proteome</keyword>
<reference evidence="1" key="1">
    <citation type="submission" date="2022-04" db="EMBL/GenBank/DDBJ databases">
        <title>Hymenobacter sp. isolated from the air.</title>
        <authorList>
            <person name="Won M."/>
            <person name="Lee C.-M."/>
            <person name="Woen H.-Y."/>
            <person name="Kwon S.-W."/>
        </authorList>
    </citation>
    <scope>NUCLEOTIDE SEQUENCE</scope>
    <source>
        <strain evidence="1">5420S-77</strain>
    </source>
</reference>
<proteinExistence type="predicted"/>
<organism evidence="1 2">
    <name type="scientific">Hymenobacter volaticus</name>
    <dbReference type="NCBI Taxonomy" id="2932254"/>
    <lineage>
        <taxon>Bacteria</taxon>
        <taxon>Pseudomonadati</taxon>
        <taxon>Bacteroidota</taxon>
        <taxon>Cytophagia</taxon>
        <taxon>Cytophagales</taxon>
        <taxon>Hymenobacteraceae</taxon>
        <taxon>Hymenobacter</taxon>
    </lineage>
</organism>